<evidence type="ECO:0000259" key="1">
    <source>
        <dbReference type="PROSITE" id="PS50943"/>
    </source>
</evidence>
<comment type="caution">
    <text evidence="2">The sequence shown here is derived from an EMBL/GenBank/DDBJ whole genome shotgun (WGS) entry which is preliminary data.</text>
</comment>
<accession>A0ABW0TF99</accession>
<gene>
    <name evidence="2" type="ORF">ACFPRA_01565</name>
</gene>
<reference evidence="3" key="1">
    <citation type="journal article" date="2019" name="Int. J. Syst. Evol. Microbiol.">
        <title>The Global Catalogue of Microorganisms (GCM) 10K type strain sequencing project: providing services to taxonomists for standard genome sequencing and annotation.</title>
        <authorList>
            <consortium name="The Broad Institute Genomics Platform"/>
            <consortium name="The Broad Institute Genome Sequencing Center for Infectious Disease"/>
            <person name="Wu L."/>
            <person name="Ma J."/>
        </authorList>
    </citation>
    <scope>NUCLEOTIDE SEQUENCE [LARGE SCALE GENOMIC DNA]</scope>
    <source>
        <strain evidence="3">CGMCC 4.1434</strain>
    </source>
</reference>
<dbReference type="Proteomes" id="UP001596109">
    <property type="component" value="Unassembled WGS sequence"/>
</dbReference>
<proteinExistence type="predicted"/>
<dbReference type="SMART" id="SM00530">
    <property type="entry name" value="HTH_XRE"/>
    <property type="match status" value="1"/>
</dbReference>
<name>A0ABW0TF99_9BACL</name>
<dbReference type="CDD" id="cd00093">
    <property type="entry name" value="HTH_XRE"/>
    <property type="match status" value="1"/>
</dbReference>
<dbReference type="PROSITE" id="PS50943">
    <property type="entry name" value="HTH_CROC1"/>
    <property type="match status" value="1"/>
</dbReference>
<dbReference type="InterPro" id="IPR001387">
    <property type="entry name" value="Cro/C1-type_HTH"/>
</dbReference>
<organism evidence="2 3">
    <name type="scientific">Sporosarcina soli</name>
    <dbReference type="NCBI Taxonomy" id="334736"/>
    <lineage>
        <taxon>Bacteria</taxon>
        <taxon>Bacillati</taxon>
        <taxon>Bacillota</taxon>
        <taxon>Bacilli</taxon>
        <taxon>Bacillales</taxon>
        <taxon>Caryophanaceae</taxon>
        <taxon>Sporosarcina</taxon>
    </lineage>
</organism>
<evidence type="ECO:0000313" key="2">
    <source>
        <dbReference type="EMBL" id="MFC5587595.1"/>
    </source>
</evidence>
<dbReference type="Gene3D" id="1.10.260.40">
    <property type="entry name" value="lambda repressor-like DNA-binding domains"/>
    <property type="match status" value="1"/>
</dbReference>
<dbReference type="InterPro" id="IPR010982">
    <property type="entry name" value="Lambda_DNA-bd_dom_sf"/>
</dbReference>
<dbReference type="EMBL" id="JBHSNO010000001">
    <property type="protein sequence ID" value="MFC5587595.1"/>
    <property type="molecule type" value="Genomic_DNA"/>
</dbReference>
<dbReference type="RefSeq" id="WP_381430541.1">
    <property type="nucleotide sequence ID" value="NZ_JBHSNO010000001.1"/>
</dbReference>
<sequence>MPSVFAKRLKKLLDTDDVEIQKAANYCGVTTDYITKLMTNPTSLPGVRTLYKLAELFNVTPDYLGGFTSDPNGHDSRTPRPRDMQDFLAKEEVMLYGEVLDDEDKEKLNSILAAVFFDAKKKNKRK</sequence>
<dbReference type="Pfam" id="PF01381">
    <property type="entry name" value="HTH_3"/>
    <property type="match status" value="1"/>
</dbReference>
<feature type="domain" description="HTH cro/C1-type" evidence="1">
    <location>
        <begin position="24"/>
        <end position="64"/>
    </location>
</feature>
<keyword evidence="3" id="KW-1185">Reference proteome</keyword>
<evidence type="ECO:0000313" key="3">
    <source>
        <dbReference type="Proteomes" id="UP001596109"/>
    </source>
</evidence>
<dbReference type="SUPFAM" id="SSF47413">
    <property type="entry name" value="lambda repressor-like DNA-binding domains"/>
    <property type="match status" value="1"/>
</dbReference>
<protein>
    <submittedName>
        <fullName evidence="2">Helix-turn-helix domain-containing protein</fullName>
    </submittedName>
</protein>